<proteinExistence type="inferred from homology"/>
<comment type="caution">
    <text evidence="5">The sequence shown here is derived from an EMBL/GenBank/DDBJ whole genome shotgun (WGS) entry which is preliminary data.</text>
</comment>
<evidence type="ECO:0000259" key="4">
    <source>
        <dbReference type="Pfam" id="PF02397"/>
    </source>
</evidence>
<dbReference type="AlphaFoldDB" id="A0A7X9ZU90"/>
<evidence type="ECO:0000313" key="6">
    <source>
        <dbReference type="Proteomes" id="UP000519023"/>
    </source>
</evidence>
<feature type="transmembrane region" description="Helical" evidence="3">
    <location>
        <begin position="58"/>
        <end position="83"/>
    </location>
</feature>
<keyword evidence="6" id="KW-1185">Reference proteome</keyword>
<organism evidence="5 6">
    <name type="scientific">Sphingobium psychrophilum</name>
    <dbReference type="NCBI Taxonomy" id="2728834"/>
    <lineage>
        <taxon>Bacteria</taxon>
        <taxon>Pseudomonadati</taxon>
        <taxon>Pseudomonadota</taxon>
        <taxon>Alphaproteobacteria</taxon>
        <taxon>Sphingomonadales</taxon>
        <taxon>Sphingomonadaceae</taxon>
        <taxon>Sphingobium</taxon>
    </lineage>
</organism>
<evidence type="ECO:0000256" key="3">
    <source>
        <dbReference type="SAM" id="Phobius"/>
    </source>
</evidence>
<evidence type="ECO:0000313" key="5">
    <source>
        <dbReference type="EMBL" id="NML12788.1"/>
    </source>
</evidence>
<reference evidence="5 6" key="1">
    <citation type="submission" date="2020-04" db="EMBL/GenBank/DDBJ databases">
        <title>Sphingobium sp. AR-3-1 isolated from Arctic soil.</title>
        <authorList>
            <person name="Dahal R.H."/>
            <person name="Chaudhary D.K."/>
        </authorList>
    </citation>
    <scope>NUCLEOTIDE SEQUENCE [LARGE SCALE GENOMIC DNA]</scope>
    <source>
        <strain evidence="5 6">AR-3-1</strain>
    </source>
</reference>
<sequence length="463" mass="50916">MNIMNAIRGDSITSPAFKAKGARAHIRARLVLYVVACDLVAIFAGSALAGVIRFGTGWIAPALSFALVLGLLHFLVGCILHAFSGPALIERMTAAKLATGSLLSALAIFFMILFATQQSEDASRIQIGFGALFAVLLVIVGRLAMVKVARKALGGTLYATVFIDDLPDGIRIGGEARTRARSLRWNIWTDDPGGYHELAQMIGTADRAVVRCPADRRVRWSHILQGMNVHAEIVASELTGSSILGVGRCGDDITFVVASGPLGLSDRMIKRIFDMCFAGGALLILLPLLILIAMAIKIDSRGPVFFRQPRIGRQNSLFQIMKFRSMRDERSDMKGLRSTARDDDRITRVGRFIRATSIDELPQLLNVIKGDMSIVGPRPHAVHSTAQNKLFWEVDPTYWHRHACKPGITGLAQVRGHRGATEREQDLRDRLAADLEYLNDWSIWLDIAILFRTLGVVVHRNAF</sequence>
<protein>
    <submittedName>
        <fullName evidence="5">Sugar transferase</fullName>
    </submittedName>
</protein>
<dbReference type="EMBL" id="JABBFV010000026">
    <property type="protein sequence ID" value="NML12788.1"/>
    <property type="molecule type" value="Genomic_DNA"/>
</dbReference>
<feature type="domain" description="Bacterial sugar transferase" evidence="4">
    <location>
        <begin position="270"/>
        <end position="458"/>
    </location>
</feature>
<dbReference type="GO" id="GO:0000271">
    <property type="term" value="P:polysaccharide biosynthetic process"/>
    <property type="evidence" value="ECO:0007669"/>
    <property type="project" value="UniProtKB-KW"/>
</dbReference>
<keyword evidence="2" id="KW-0270">Exopolysaccharide synthesis</keyword>
<accession>A0A7X9ZU90</accession>
<dbReference type="GO" id="GO:0016780">
    <property type="term" value="F:phosphotransferase activity, for other substituted phosphate groups"/>
    <property type="evidence" value="ECO:0007669"/>
    <property type="project" value="TreeGrafter"/>
</dbReference>
<feature type="transmembrane region" description="Helical" evidence="3">
    <location>
        <begin position="127"/>
        <end position="145"/>
    </location>
</feature>
<dbReference type="RefSeq" id="WP_169575125.1">
    <property type="nucleotide sequence ID" value="NZ_JABBFV010000026.1"/>
</dbReference>
<evidence type="ECO:0000256" key="2">
    <source>
        <dbReference type="ARBA" id="ARBA00023169"/>
    </source>
</evidence>
<keyword evidence="3" id="KW-0472">Membrane</keyword>
<dbReference type="Proteomes" id="UP000519023">
    <property type="component" value="Unassembled WGS sequence"/>
</dbReference>
<gene>
    <name evidence="5" type="ORF">HHL08_22075</name>
</gene>
<dbReference type="PANTHER" id="PTHR30576">
    <property type="entry name" value="COLANIC BIOSYNTHESIS UDP-GLUCOSE LIPID CARRIER TRANSFERASE"/>
    <property type="match status" value="1"/>
</dbReference>
<dbReference type="PANTHER" id="PTHR30576:SF0">
    <property type="entry name" value="UNDECAPRENYL-PHOSPHATE N-ACETYLGALACTOSAMINYL 1-PHOSPHATE TRANSFERASE-RELATED"/>
    <property type="match status" value="1"/>
</dbReference>
<keyword evidence="3" id="KW-1133">Transmembrane helix</keyword>
<dbReference type="Pfam" id="PF02397">
    <property type="entry name" value="Bac_transf"/>
    <property type="match status" value="1"/>
</dbReference>
<evidence type="ECO:0000256" key="1">
    <source>
        <dbReference type="ARBA" id="ARBA00006464"/>
    </source>
</evidence>
<keyword evidence="3" id="KW-0812">Transmembrane</keyword>
<name>A0A7X9ZU90_9SPHN</name>
<keyword evidence="5" id="KW-0808">Transferase</keyword>
<feature type="transmembrane region" description="Helical" evidence="3">
    <location>
        <begin position="95"/>
        <end position="115"/>
    </location>
</feature>
<comment type="similarity">
    <text evidence="1">Belongs to the bacterial sugar transferase family.</text>
</comment>
<feature type="transmembrane region" description="Helical" evidence="3">
    <location>
        <begin position="272"/>
        <end position="296"/>
    </location>
</feature>
<feature type="transmembrane region" description="Helical" evidence="3">
    <location>
        <begin position="30"/>
        <end position="52"/>
    </location>
</feature>
<dbReference type="InterPro" id="IPR003362">
    <property type="entry name" value="Bact_transf"/>
</dbReference>